<protein>
    <recommendedName>
        <fullName evidence="8">Protein translocase subunit SecE</fullName>
    </recommendedName>
</protein>
<comment type="subunit">
    <text evidence="8">Component of the Sec protein translocase complex. Heterotrimer consisting of SecY, SecE and SecG subunits. The heterotrimers can form oligomers, although 1 heterotrimer is thought to be able to translocate proteins. Interacts with the ribosome. Interacts with SecDF, and other proteins may be involved. Interacts with SecA.</text>
</comment>
<keyword evidence="6 8" id="KW-0811">Translocation</keyword>
<evidence type="ECO:0000256" key="5">
    <source>
        <dbReference type="ARBA" id="ARBA00022989"/>
    </source>
</evidence>
<dbReference type="GO" id="GO:0009306">
    <property type="term" value="P:protein secretion"/>
    <property type="evidence" value="ECO:0007669"/>
    <property type="project" value="UniProtKB-UniRule"/>
</dbReference>
<evidence type="ECO:0000256" key="1">
    <source>
        <dbReference type="ARBA" id="ARBA00004370"/>
    </source>
</evidence>
<dbReference type="GO" id="GO:0006605">
    <property type="term" value="P:protein targeting"/>
    <property type="evidence" value="ECO:0007669"/>
    <property type="project" value="UniProtKB-UniRule"/>
</dbReference>
<comment type="caution">
    <text evidence="9">The sequence shown here is derived from an EMBL/GenBank/DDBJ whole genome shotgun (WGS) entry which is preliminary data.</text>
</comment>
<keyword evidence="7 8" id="KW-0472">Membrane</keyword>
<evidence type="ECO:0000256" key="7">
    <source>
        <dbReference type="ARBA" id="ARBA00023136"/>
    </source>
</evidence>
<dbReference type="EMBL" id="JADIMZ010000062">
    <property type="protein sequence ID" value="MBO8432493.1"/>
    <property type="molecule type" value="Genomic_DNA"/>
</dbReference>
<keyword evidence="3 8" id="KW-0812">Transmembrane</keyword>
<dbReference type="GO" id="GO:0043952">
    <property type="term" value="P:protein transport by the Sec complex"/>
    <property type="evidence" value="ECO:0007669"/>
    <property type="project" value="UniProtKB-UniRule"/>
</dbReference>
<evidence type="ECO:0000256" key="2">
    <source>
        <dbReference type="ARBA" id="ARBA00022448"/>
    </source>
</evidence>
<sequence length="72" mass="8111">MSKFVDNIKASKDELLHKVTWPTYSDLQNSAVVVFVAALLIAVVVFVMDMILGVHPDMAWKGILGYIYDLLR</sequence>
<dbReference type="InterPro" id="IPR001901">
    <property type="entry name" value="Translocase_SecE/Sec61-g"/>
</dbReference>
<dbReference type="HAMAP" id="MF_00422">
    <property type="entry name" value="SecE"/>
    <property type="match status" value="1"/>
</dbReference>
<gene>
    <name evidence="8 9" type="primary">secE</name>
    <name evidence="9" type="ORF">IAB08_04300</name>
</gene>
<evidence type="ECO:0000256" key="6">
    <source>
        <dbReference type="ARBA" id="ARBA00023010"/>
    </source>
</evidence>
<dbReference type="Pfam" id="PF00584">
    <property type="entry name" value="SecE"/>
    <property type="match status" value="1"/>
</dbReference>
<comment type="function">
    <text evidence="8">Essential subunit of the Sec protein translocation channel SecYEG. Clamps together the 2 halves of SecY. May contact the channel plug during translocation.</text>
</comment>
<dbReference type="NCBIfam" id="TIGR00964">
    <property type="entry name" value="secE_bact"/>
    <property type="match status" value="1"/>
</dbReference>
<dbReference type="InterPro" id="IPR038379">
    <property type="entry name" value="SecE_sf"/>
</dbReference>
<feature type="transmembrane region" description="Helical" evidence="8">
    <location>
        <begin position="31"/>
        <end position="52"/>
    </location>
</feature>
<reference evidence="9" key="2">
    <citation type="journal article" date="2021" name="PeerJ">
        <title>Extensive microbial diversity within the chicken gut microbiome revealed by metagenomics and culture.</title>
        <authorList>
            <person name="Gilroy R."/>
            <person name="Ravi A."/>
            <person name="Getino M."/>
            <person name="Pursley I."/>
            <person name="Horton D.L."/>
            <person name="Alikhan N.F."/>
            <person name="Baker D."/>
            <person name="Gharbi K."/>
            <person name="Hall N."/>
            <person name="Watson M."/>
            <person name="Adriaenssens E.M."/>
            <person name="Foster-Nyarko E."/>
            <person name="Jarju S."/>
            <person name="Secka A."/>
            <person name="Antonio M."/>
            <person name="Oren A."/>
            <person name="Chaudhuri R.R."/>
            <person name="La Ragione R."/>
            <person name="Hildebrand F."/>
            <person name="Pallen M.J."/>
        </authorList>
    </citation>
    <scope>NUCLEOTIDE SEQUENCE</scope>
    <source>
        <strain evidence="9">2889</strain>
    </source>
</reference>
<dbReference type="GO" id="GO:0008320">
    <property type="term" value="F:protein transmembrane transporter activity"/>
    <property type="evidence" value="ECO:0007669"/>
    <property type="project" value="UniProtKB-UniRule"/>
</dbReference>
<comment type="subcellular location">
    <subcellularLocation>
        <location evidence="8">Cell membrane</location>
        <topology evidence="8">Single-pass membrane protein</topology>
    </subcellularLocation>
    <subcellularLocation>
        <location evidence="1">Membrane</location>
    </subcellularLocation>
</comment>
<organism evidence="9 10">
    <name type="scientific">Candidatus Pullibacteroides excrementavium</name>
    <dbReference type="NCBI Taxonomy" id="2840905"/>
    <lineage>
        <taxon>Bacteria</taxon>
        <taxon>Pseudomonadati</taxon>
        <taxon>Bacteroidota</taxon>
        <taxon>Bacteroidia</taxon>
        <taxon>Bacteroidales</taxon>
        <taxon>Candidatus Pullibacteroides</taxon>
    </lineage>
</organism>
<dbReference type="AlphaFoldDB" id="A0A9D9DTP2"/>
<evidence type="ECO:0000256" key="3">
    <source>
        <dbReference type="ARBA" id="ARBA00022692"/>
    </source>
</evidence>
<keyword evidence="2 8" id="KW-0813">Transport</keyword>
<evidence type="ECO:0000256" key="8">
    <source>
        <dbReference type="HAMAP-Rule" id="MF_00422"/>
    </source>
</evidence>
<evidence type="ECO:0000313" key="9">
    <source>
        <dbReference type="EMBL" id="MBO8432493.1"/>
    </source>
</evidence>
<comment type="similarity">
    <text evidence="8">Belongs to the SecE/SEC61-gamma family.</text>
</comment>
<dbReference type="InterPro" id="IPR005807">
    <property type="entry name" value="SecE_bac"/>
</dbReference>
<dbReference type="Proteomes" id="UP000823612">
    <property type="component" value="Unassembled WGS sequence"/>
</dbReference>
<keyword evidence="5 8" id="KW-1133">Transmembrane helix</keyword>
<accession>A0A9D9DTP2</accession>
<dbReference type="GO" id="GO:0065002">
    <property type="term" value="P:intracellular protein transmembrane transport"/>
    <property type="evidence" value="ECO:0007669"/>
    <property type="project" value="UniProtKB-UniRule"/>
</dbReference>
<dbReference type="Gene3D" id="1.20.5.1030">
    <property type="entry name" value="Preprotein translocase secy subunit"/>
    <property type="match status" value="1"/>
</dbReference>
<dbReference type="GO" id="GO:0005886">
    <property type="term" value="C:plasma membrane"/>
    <property type="evidence" value="ECO:0007669"/>
    <property type="project" value="UniProtKB-SubCell"/>
</dbReference>
<proteinExistence type="inferred from homology"/>
<reference evidence="9" key="1">
    <citation type="submission" date="2020-10" db="EMBL/GenBank/DDBJ databases">
        <authorList>
            <person name="Gilroy R."/>
        </authorList>
    </citation>
    <scope>NUCLEOTIDE SEQUENCE</scope>
    <source>
        <strain evidence="9">2889</strain>
    </source>
</reference>
<keyword evidence="4 8" id="KW-0653">Protein transport</keyword>
<evidence type="ECO:0000256" key="4">
    <source>
        <dbReference type="ARBA" id="ARBA00022927"/>
    </source>
</evidence>
<evidence type="ECO:0000313" key="10">
    <source>
        <dbReference type="Proteomes" id="UP000823612"/>
    </source>
</evidence>
<keyword evidence="8" id="KW-1003">Cell membrane</keyword>
<name>A0A9D9DTP2_9BACT</name>